<keyword evidence="4" id="KW-1185">Reference proteome</keyword>
<accession>A0AA88WS27</accession>
<dbReference type="AlphaFoldDB" id="A0AA88WS27"/>
<dbReference type="EMBL" id="JAVXUP010000246">
    <property type="protein sequence ID" value="KAK3033018.1"/>
    <property type="molecule type" value="Genomic_DNA"/>
</dbReference>
<feature type="domain" description="DUF632" evidence="2">
    <location>
        <begin position="1"/>
        <end position="239"/>
    </location>
</feature>
<reference evidence="3" key="1">
    <citation type="submission" date="2022-12" db="EMBL/GenBank/DDBJ databases">
        <title>Draft genome assemblies for two species of Escallonia (Escalloniales).</title>
        <authorList>
            <person name="Chanderbali A."/>
            <person name="Dervinis C."/>
            <person name="Anghel I."/>
            <person name="Soltis D."/>
            <person name="Soltis P."/>
            <person name="Zapata F."/>
        </authorList>
    </citation>
    <scope>NUCLEOTIDE SEQUENCE</scope>
    <source>
        <strain evidence="3">UCBG64.0493</strain>
        <tissue evidence="3">Leaf</tissue>
    </source>
</reference>
<evidence type="ECO:0000259" key="2">
    <source>
        <dbReference type="Pfam" id="PF04782"/>
    </source>
</evidence>
<evidence type="ECO:0000256" key="1">
    <source>
        <dbReference type="SAM" id="Coils"/>
    </source>
</evidence>
<organism evidence="3 4">
    <name type="scientific">Escallonia herrerae</name>
    <dbReference type="NCBI Taxonomy" id="1293975"/>
    <lineage>
        <taxon>Eukaryota</taxon>
        <taxon>Viridiplantae</taxon>
        <taxon>Streptophyta</taxon>
        <taxon>Embryophyta</taxon>
        <taxon>Tracheophyta</taxon>
        <taxon>Spermatophyta</taxon>
        <taxon>Magnoliopsida</taxon>
        <taxon>eudicotyledons</taxon>
        <taxon>Gunneridae</taxon>
        <taxon>Pentapetalae</taxon>
        <taxon>asterids</taxon>
        <taxon>campanulids</taxon>
        <taxon>Escalloniales</taxon>
        <taxon>Escalloniaceae</taxon>
        <taxon>Escallonia</taxon>
    </lineage>
</organism>
<protein>
    <recommendedName>
        <fullName evidence="2">DUF632 domain-containing protein</fullName>
    </recommendedName>
</protein>
<evidence type="ECO:0000313" key="3">
    <source>
        <dbReference type="EMBL" id="KAK3033018.1"/>
    </source>
</evidence>
<sequence length="372" mass="42865">MNSGNLTSTLDKLYAWEKKLYKEVKTRLLNFQDEEKLRVIYVKDCKKLKKIENRGAEFSKIDTTQASIRRLLPRINVAVSSVTSISRRIHKLTDEELGAQLNELLHRFIAMWTLMIECHRKQFQVILEAKVQVQMTETGKRSSSLKAAQNLELQILKWGSSFTEWINTQKVFVKNLNRWLMRCLLQEPGETEDGNAFFSSSRQGTPSIFIICNDWYCSIEKISGDGVLESIHDFASMLRQLWEKLNEEKHQRLKAEYLSRDLEKRRQSLRNRSHVNCDQCVLLNNSGTSGSTDTGAAFPDKVLEDLKSIRDRLNEANKKHEELIKEVDDSVCHCFQGGLVPIFEALWRFSSDMTEAYKGVSFPVQGSTDCAL</sequence>
<dbReference type="Proteomes" id="UP001188597">
    <property type="component" value="Unassembled WGS sequence"/>
</dbReference>
<dbReference type="PANTHER" id="PTHR21450:SF43">
    <property type="entry name" value="DUF630 FAMILY PROTEIN"/>
    <property type="match status" value="1"/>
</dbReference>
<name>A0AA88WS27_9ASTE</name>
<gene>
    <name evidence="3" type="ORF">RJ639_035496</name>
</gene>
<keyword evidence="1" id="KW-0175">Coiled coil</keyword>
<proteinExistence type="predicted"/>
<feature type="coiled-coil region" evidence="1">
    <location>
        <begin position="303"/>
        <end position="330"/>
    </location>
</feature>
<dbReference type="Pfam" id="PF04782">
    <property type="entry name" value="DUF632"/>
    <property type="match status" value="1"/>
</dbReference>
<evidence type="ECO:0000313" key="4">
    <source>
        <dbReference type="Proteomes" id="UP001188597"/>
    </source>
</evidence>
<dbReference type="PANTHER" id="PTHR21450">
    <property type="entry name" value="PROTEIN ALTERED PHOSPHATE STARVATION RESPONSE 1"/>
    <property type="match status" value="1"/>
</dbReference>
<dbReference type="InterPro" id="IPR006867">
    <property type="entry name" value="DUF632"/>
</dbReference>
<comment type="caution">
    <text evidence="3">The sequence shown here is derived from an EMBL/GenBank/DDBJ whole genome shotgun (WGS) entry which is preliminary data.</text>
</comment>